<gene>
    <name evidence="1" type="ORF">UFOPK3837_00961</name>
</gene>
<dbReference type="EMBL" id="CAFBNO010000053">
    <property type="protein sequence ID" value="CAB4959299.1"/>
    <property type="molecule type" value="Genomic_DNA"/>
</dbReference>
<dbReference type="Pfam" id="PF20060">
    <property type="entry name" value="DUF6459"/>
    <property type="match status" value="1"/>
</dbReference>
<reference evidence="1" key="1">
    <citation type="submission" date="2020-05" db="EMBL/GenBank/DDBJ databases">
        <authorList>
            <person name="Chiriac C."/>
            <person name="Salcher M."/>
            <person name="Ghai R."/>
            <person name="Kavagutti S V."/>
        </authorList>
    </citation>
    <scope>NUCLEOTIDE SEQUENCE</scope>
</reference>
<organism evidence="1">
    <name type="scientific">freshwater metagenome</name>
    <dbReference type="NCBI Taxonomy" id="449393"/>
    <lineage>
        <taxon>unclassified sequences</taxon>
        <taxon>metagenomes</taxon>
        <taxon>ecological metagenomes</taxon>
    </lineage>
</organism>
<accession>A0A6J7KYM3</accession>
<dbReference type="AlphaFoldDB" id="A0A6J7KYM3"/>
<evidence type="ECO:0000313" key="1">
    <source>
        <dbReference type="EMBL" id="CAB4959299.1"/>
    </source>
</evidence>
<sequence length="143" mass="16338">MPKKVIIIFETRREEVEMGKAPQLEKVAQRELPDPVEQLKYLAPAIMEVLEGVRTVGQLAGLVTEDIYQRLKTRSAASARDRFSNEKQLPWPNIKVSRIHHEYTRENLVQSAVLLSTDKRTRAVAIRLEGRHGRWVATAVTVL</sequence>
<proteinExistence type="predicted"/>
<name>A0A6J7KYM3_9ZZZZ</name>
<protein>
    <submittedName>
        <fullName evidence="1">Unannotated protein</fullName>
    </submittedName>
</protein>
<dbReference type="InterPro" id="IPR045596">
    <property type="entry name" value="DUF6459"/>
</dbReference>